<evidence type="ECO:0000256" key="4">
    <source>
        <dbReference type="ARBA" id="ARBA00022801"/>
    </source>
</evidence>
<reference evidence="7" key="1">
    <citation type="journal article" date="2010" name="Appl. Environ. Microbiol.">
        <title>Cellulosilyticum ruminicola, a newly described rumen bacterium that possesses redundant fibrolytic-protein-encoding genes and degrades lignocellulose with multiple carbohydrate- borne fibrolytic enzymes.</title>
        <authorList>
            <person name="Cai S."/>
            <person name="Li J."/>
            <person name="Hu F.Z."/>
            <person name="Zhang K."/>
            <person name="Luo Y."/>
            <person name="Janto B."/>
            <person name="Boissy R."/>
            <person name="Ehrlich G."/>
            <person name="Dong X."/>
        </authorList>
    </citation>
    <scope>NUCLEOTIDE SEQUENCE</scope>
    <source>
        <strain evidence="7">CGMCC 1.5065</strain>
    </source>
</reference>
<dbReference type="SUPFAM" id="SSF51445">
    <property type="entry name" value="(Trans)glycosidases"/>
    <property type="match status" value="1"/>
</dbReference>
<evidence type="ECO:0000313" key="7">
    <source>
        <dbReference type="EMBL" id="ACZ98634.1"/>
    </source>
</evidence>
<sequence>MNKLTIEEYYIRLLECYGQNGETYRELGWQDELINNIKNSTAYAVLQDRLKKGIKSDTIYGLNNRIVEIYAYQREQNKKYSALKQNVDLLMEGDPENPEMSININPSGDIGNGWCDKANTLNMAKRAKALGRDVMIDFHYSDTGADPANQKIPAAWR</sequence>
<organism evidence="7">
    <name type="scientific">Cellulosilyticum ruminicola</name>
    <dbReference type="NCBI Taxonomy" id="425254"/>
    <lineage>
        <taxon>Bacteria</taxon>
        <taxon>Bacillati</taxon>
        <taxon>Bacillota</taxon>
        <taxon>Clostridia</taxon>
        <taxon>Lachnospirales</taxon>
        <taxon>Cellulosilyticaceae</taxon>
        <taxon>Cellulosilyticum</taxon>
    </lineage>
</organism>
<comment type="similarity">
    <text evidence="2 6">Belongs to the glycosyl hydrolase 53 family.</text>
</comment>
<accession>D2KFN2</accession>
<dbReference type="EC" id="3.2.1.89" evidence="3 6"/>
<evidence type="ECO:0000256" key="2">
    <source>
        <dbReference type="ARBA" id="ARBA00010687"/>
    </source>
</evidence>
<dbReference type="PANTHER" id="PTHR34983:SF1">
    <property type="entry name" value="ARABINOGALACTAN ENDO-BETA-1,4-GALACTANASE A"/>
    <property type="match status" value="1"/>
</dbReference>
<protein>
    <recommendedName>
        <fullName evidence="3 6">Arabinogalactan endo-beta-1,4-galactanase</fullName>
        <ecNumber evidence="3 6">3.2.1.89</ecNumber>
    </recommendedName>
</protein>
<evidence type="ECO:0000256" key="1">
    <source>
        <dbReference type="ARBA" id="ARBA00001695"/>
    </source>
</evidence>
<dbReference type="GO" id="GO:0045490">
    <property type="term" value="P:pectin catabolic process"/>
    <property type="evidence" value="ECO:0007669"/>
    <property type="project" value="TreeGrafter"/>
</dbReference>
<dbReference type="GO" id="GO:0015926">
    <property type="term" value="F:glucosidase activity"/>
    <property type="evidence" value="ECO:0007669"/>
    <property type="project" value="InterPro"/>
</dbReference>
<keyword evidence="4 6" id="KW-0378">Hydrolase</keyword>
<dbReference type="AlphaFoldDB" id="D2KFN2"/>
<dbReference type="Gene3D" id="3.20.20.80">
    <property type="entry name" value="Glycosidases"/>
    <property type="match status" value="1"/>
</dbReference>
<feature type="non-terminal residue" evidence="7">
    <location>
        <position position="157"/>
    </location>
</feature>
<name>D2KFN2_9FIRM</name>
<evidence type="ECO:0000256" key="3">
    <source>
        <dbReference type="ARBA" id="ARBA00012556"/>
    </source>
</evidence>
<evidence type="ECO:0000256" key="5">
    <source>
        <dbReference type="ARBA" id="ARBA00023295"/>
    </source>
</evidence>
<dbReference type="CAZy" id="GH53">
    <property type="family name" value="Glycoside Hydrolase Family 53"/>
</dbReference>
<dbReference type="InterPro" id="IPR017853">
    <property type="entry name" value="GH"/>
</dbReference>
<dbReference type="GO" id="GO:0031218">
    <property type="term" value="F:arabinogalactan endo-1,4-beta-galactosidase activity"/>
    <property type="evidence" value="ECO:0007669"/>
    <property type="project" value="UniProtKB-EC"/>
</dbReference>
<evidence type="ECO:0000256" key="6">
    <source>
        <dbReference type="RuleBase" id="RU361192"/>
    </source>
</evidence>
<dbReference type="InterPro" id="IPR011683">
    <property type="entry name" value="Glyco_hydro_53"/>
</dbReference>
<dbReference type="Pfam" id="PF07745">
    <property type="entry name" value="Glyco_hydro_53"/>
    <property type="match status" value="1"/>
</dbReference>
<proteinExistence type="inferred from homology"/>
<dbReference type="PANTHER" id="PTHR34983">
    <property type="entry name" value="ARABINOGALACTAN ENDO-BETA-1,4-GALACTANASE A"/>
    <property type="match status" value="1"/>
</dbReference>
<keyword evidence="5 6" id="KW-0326">Glycosidase</keyword>
<dbReference type="EMBL" id="GU211310">
    <property type="protein sequence ID" value="ACZ98634.1"/>
    <property type="molecule type" value="Genomic_DNA"/>
</dbReference>
<comment type="catalytic activity">
    <reaction evidence="1 6">
        <text>The enzyme specifically hydrolyzes (1-&gt;4)-beta-D-galactosidic linkages in type I arabinogalactans.</text>
        <dbReference type="EC" id="3.2.1.89"/>
    </reaction>
</comment>